<name>A0AAQ3X2L8_PASNO</name>
<feature type="region of interest" description="Disordered" evidence="1">
    <location>
        <begin position="135"/>
        <end position="232"/>
    </location>
</feature>
<evidence type="ECO:0000313" key="3">
    <source>
        <dbReference type="Proteomes" id="UP001341281"/>
    </source>
</evidence>
<dbReference type="AlphaFoldDB" id="A0AAQ3X2L8"/>
<sequence>MVAAAGDGERWQEQGGGAIGVRCLLLPAHRGEKEGAAVVRVAERWRYGLLAAAWAWGRDRLRRWVPAACLLAGKEEEQGQRPWRKGKVFCCCLLVGEEEQKGWRRCRILGKRGEIQKIEREISQVPPAAPLLDAHAAAIPGGGGPPPRHQAAAGPAAPSSLPRGSGGSGPHPGLHNPLSLVDQAAAGLIPGSALLSPRDDEFEQRDTSGDNVWRGGAAVSSPNFLPSHLDQD</sequence>
<organism evidence="2 3">
    <name type="scientific">Paspalum notatum var. saurae</name>
    <dbReference type="NCBI Taxonomy" id="547442"/>
    <lineage>
        <taxon>Eukaryota</taxon>
        <taxon>Viridiplantae</taxon>
        <taxon>Streptophyta</taxon>
        <taxon>Embryophyta</taxon>
        <taxon>Tracheophyta</taxon>
        <taxon>Spermatophyta</taxon>
        <taxon>Magnoliopsida</taxon>
        <taxon>Liliopsida</taxon>
        <taxon>Poales</taxon>
        <taxon>Poaceae</taxon>
        <taxon>PACMAD clade</taxon>
        <taxon>Panicoideae</taxon>
        <taxon>Andropogonodae</taxon>
        <taxon>Paspaleae</taxon>
        <taxon>Paspalinae</taxon>
        <taxon>Paspalum</taxon>
    </lineage>
</organism>
<evidence type="ECO:0000256" key="1">
    <source>
        <dbReference type="SAM" id="MobiDB-lite"/>
    </source>
</evidence>
<protein>
    <submittedName>
        <fullName evidence="2">Uncharacterized protein</fullName>
    </submittedName>
</protein>
<feature type="compositionally biased region" description="Low complexity" evidence="1">
    <location>
        <begin position="149"/>
        <end position="163"/>
    </location>
</feature>
<accession>A0AAQ3X2L8</accession>
<evidence type="ECO:0000313" key="2">
    <source>
        <dbReference type="EMBL" id="WVZ83638.1"/>
    </source>
</evidence>
<gene>
    <name evidence="2" type="ORF">U9M48_030766</name>
</gene>
<keyword evidence="3" id="KW-1185">Reference proteome</keyword>
<proteinExistence type="predicted"/>
<dbReference type="EMBL" id="CP144751">
    <property type="protein sequence ID" value="WVZ83638.1"/>
    <property type="molecule type" value="Genomic_DNA"/>
</dbReference>
<dbReference type="Proteomes" id="UP001341281">
    <property type="component" value="Chromosome 07"/>
</dbReference>
<reference evidence="2 3" key="1">
    <citation type="submission" date="2024-02" db="EMBL/GenBank/DDBJ databases">
        <title>High-quality chromosome-scale genome assembly of Pensacola bahiagrass (Paspalum notatum Flugge var. saurae).</title>
        <authorList>
            <person name="Vega J.M."/>
            <person name="Podio M."/>
            <person name="Orjuela J."/>
            <person name="Siena L.A."/>
            <person name="Pessino S.C."/>
            <person name="Combes M.C."/>
            <person name="Mariac C."/>
            <person name="Albertini E."/>
            <person name="Pupilli F."/>
            <person name="Ortiz J.P.A."/>
            <person name="Leblanc O."/>
        </authorList>
    </citation>
    <scope>NUCLEOTIDE SEQUENCE [LARGE SCALE GENOMIC DNA]</scope>
    <source>
        <strain evidence="2">R1</strain>
        <tissue evidence="2">Leaf</tissue>
    </source>
</reference>